<sequence length="450" mass="49176" precursor="true">MKHPFALLLLALVAATALPAQAQLLPQAQQDATASGTQPLDRIVAVVDDSVILQSELDDAVRLVQQQYAGNPGQLPPLDVLKRQVLDRLILMKLQLAKADEQGIRVSNDDVDRAVAAVAQQNHMSPEQLRAAVEQSGQSFAAFRSQLADQLVVQRLHDSVVRDSVTITDSEINNLLNSPTYKAGEVHLAHIQISIPAGGSAADVQAAQAKAQQALDAIKGGMDFNAAAIRYSDAQDALEGGDLGWRRLDEVPPAFADVVASMKPGDVSPALRGPTGFHILKLVGQREPSRQVVTEYHARQILIRPSELVTPEQARQQAQDLYDRIVNKHEDFAKLAKEYSKDPTTANAGGDMGWFQRDQWGGTIAQQLAQLKDGEVSQPFQSEAGWHILQLEGTRKSDVTDETERNQARQAIGNRKAEQAYEDFLRGLRADAYINILVPELKNPDARDKA</sequence>
<comment type="subcellular location">
    <subcellularLocation>
        <location evidence="7">Periplasm</location>
    </subcellularLocation>
    <text evidence="7">Is capable of associating with the outer membrane.</text>
</comment>
<dbReference type="InterPro" id="IPR015391">
    <property type="entry name" value="SurA_N"/>
</dbReference>
<evidence type="ECO:0000256" key="7">
    <source>
        <dbReference type="HAMAP-Rule" id="MF_01183"/>
    </source>
</evidence>
<reference evidence="9 10" key="1">
    <citation type="journal article" date="2014" name="Int. J. Syst. Evol. Microbiol.">
        <title>Fulvimonas yonginensis sp. nov., isolated from greenhouse soil, and emended description of the genus Fulvimonas.</title>
        <authorList>
            <person name="Ahn J.H."/>
            <person name="Kim S.J."/>
            <person name="Weon H.Y."/>
            <person name="Hong S.B."/>
            <person name="Seok S.J."/>
            <person name="Kwon S.W."/>
        </authorList>
    </citation>
    <scope>NUCLEOTIDE SEQUENCE [LARGE SCALE GENOMIC DNA]</scope>
    <source>
        <strain evidence="9 10">KACC 16952</strain>
    </source>
</reference>
<dbReference type="SUPFAM" id="SSF54534">
    <property type="entry name" value="FKBP-like"/>
    <property type="match status" value="2"/>
</dbReference>
<dbReference type="PANTHER" id="PTHR47637:SF1">
    <property type="entry name" value="CHAPERONE SURA"/>
    <property type="match status" value="1"/>
</dbReference>
<name>A0ABU8J929_9GAMM</name>
<feature type="domain" description="PpiC" evidence="8">
    <location>
        <begin position="293"/>
        <end position="393"/>
    </location>
</feature>
<dbReference type="PROSITE" id="PS50198">
    <property type="entry name" value="PPIC_PPIASE_2"/>
    <property type="match status" value="2"/>
</dbReference>
<evidence type="ECO:0000259" key="8">
    <source>
        <dbReference type="PROSITE" id="PS50198"/>
    </source>
</evidence>
<evidence type="ECO:0000256" key="4">
    <source>
        <dbReference type="ARBA" id="ARBA00023110"/>
    </source>
</evidence>
<organism evidence="9 10">
    <name type="scientific">Fulvimonas yonginensis</name>
    <dbReference type="NCBI Taxonomy" id="1495200"/>
    <lineage>
        <taxon>Bacteria</taxon>
        <taxon>Pseudomonadati</taxon>
        <taxon>Pseudomonadota</taxon>
        <taxon>Gammaproteobacteria</taxon>
        <taxon>Lysobacterales</taxon>
        <taxon>Rhodanobacteraceae</taxon>
        <taxon>Fulvimonas</taxon>
    </lineage>
</organism>
<dbReference type="InterPro" id="IPR050280">
    <property type="entry name" value="OMP_Chaperone_SurA"/>
</dbReference>
<comment type="catalytic activity">
    <reaction evidence="7">
        <text>[protein]-peptidylproline (omega=180) = [protein]-peptidylproline (omega=0)</text>
        <dbReference type="Rhea" id="RHEA:16237"/>
        <dbReference type="Rhea" id="RHEA-COMP:10747"/>
        <dbReference type="Rhea" id="RHEA-COMP:10748"/>
        <dbReference type="ChEBI" id="CHEBI:83833"/>
        <dbReference type="ChEBI" id="CHEBI:83834"/>
        <dbReference type="EC" id="5.2.1.8"/>
    </reaction>
</comment>
<dbReference type="Gene3D" id="1.10.4030.10">
    <property type="entry name" value="Porin chaperone SurA, peptide-binding domain"/>
    <property type="match status" value="1"/>
</dbReference>
<dbReference type="GO" id="GO:0003755">
    <property type="term" value="F:peptidyl-prolyl cis-trans isomerase activity"/>
    <property type="evidence" value="ECO:0007669"/>
    <property type="project" value="UniProtKB-EC"/>
</dbReference>
<dbReference type="InterPro" id="IPR023058">
    <property type="entry name" value="PPIase_PpiC_CS"/>
</dbReference>
<accession>A0ABU8J929</accession>
<keyword evidence="1 7" id="KW-0732">Signal</keyword>
<dbReference type="Proteomes" id="UP001381174">
    <property type="component" value="Unassembled WGS sequence"/>
</dbReference>
<dbReference type="Gene3D" id="3.10.50.40">
    <property type="match status" value="2"/>
</dbReference>
<gene>
    <name evidence="7" type="primary">surA</name>
    <name evidence="9" type="ORF">WAT24_03500</name>
</gene>
<keyword evidence="5 7" id="KW-0143">Chaperone</keyword>
<keyword evidence="6 7" id="KW-0413">Isomerase</keyword>
<evidence type="ECO:0000256" key="5">
    <source>
        <dbReference type="ARBA" id="ARBA00023186"/>
    </source>
</evidence>
<dbReference type="HAMAP" id="MF_01183">
    <property type="entry name" value="Chaperone_SurA"/>
    <property type="match status" value="1"/>
</dbReference>
<dbReference type="Pfam" id="PF09312">
    <property type="entry name" value="SurA_N"/>
    <property type="match status" value="1"/>
</dbReference>
<dbReference type="RefSeq" id="WP_336806447.1">
    <property type="nucleotide sequence ID" value="NZ_JBBBNY010000002.1"/>
</dbReference>
<dbReference type="InterPro" id="IPR027304">
    <property type="entry name" value="Trigger_fact/SurA_dom_sf"/>
</dbReference>
<dbReference type="PROSITE" id="PS01096">
    <property type="entry name" value="PPIC_PPIASE_1"/>
    <property type="match status" value="1"/>
</dbReference>
<evidence type="ECO:0000313" key="9">
    <source>
        <dbReference type="EMBL" id="MEI7035820.1"/>
    </source>
</evidence>
<evidence type="ECO:0000256" key="1">
    <source>
        <dbReference type="ARBA" id="ARBA00022729"/>
    </source>
</evidence>
<dbReference type="InterPro" id="IPR046357">
    <property type="entry name" value="PPIase_dom_sf"/>
</dbReference>
<keyword evidence="10" id="KW-1185">Reference proteome</keyword>
<dbReference type="EMBL" id="JBBBNY010000002">
    <property type="protein sequence ID" value="MEI7035820.1"/>
    <property type="molecule type" value="Genomic_DNA"/>
</dbReference>
<dbReference type="InterPro" id="IPR023034">
    <property type="entry name" value="PPIase_SurA"/>
</dbReference>
<comment type="caution">
    <text evidence="9">The sequence shown here is derived from an EMBL/GenBank/DDBJ whole genome shotgun (WGS) entry which is preliminary data.</text>
</comment>
<dbReference type="SUPFAM" id="SSF109998">
    <property type="entry name" value="Triger factor/SurA peptide-binding domain-like"/>
    <property type="match status" value="1"/>
</dbReference>
<dbReference type="EC" id="5.2.1.8" evidence="7"/>
<feature type="domain" description="PpiC" evidence="8">
    <location>
        <begin position="183"/>
        <end position="284"/>
    </location>
</feature>
<keyword evidence="4 7" id="KW-0697">Rotamase</keyword>
<dbReference type="Pfam" id="PF00639">
    <property type="entry name" value="Rotamase"/>
    <property type="match status" value="2"/>
</dbReference>
<evidence type="ECO:0000313" key="10">
    <source>
        <dbReference type="Proteomes" id="UP001381174"/>
    </source>
</evidence>
<comment type="domain">
    <text evidence="7">The PPIase activity resides only in the second parvulin domain. The N-terminal region and the C-terminal tail are necessary and sufficient for the chaperone activity of SurA. The PPIase activity is dispensable for SurA to function as a chaperone. The N-terminal region and the C-terminal tail are also required for porin recognition.</text>
</comment>
<keyword evidence="2 7" id="KW-0677">Repeat</keyword>
<protein>
    <recommendedName>
        <fullName evidence="7">Chaperone SurA</fullName>
    </recommendedName>
    <alternativeName>
        <fullName evidence="7">Peptidyl-prolyl cis-trans isomerase SurA</fullName>
        <shortName evidence="7">PPIase SurA</shortName>
        <ecNumber evidence="7">5.2.1.8</ecNumber>
    </alternativeName>
    <alternativeName>
        <fullName evidence="7">Rotamase SurA</fullName>
    </alternativeName>
</protein>
<comment type="function">
    <text evidence="7">Chaperone involved in the correct folding and assembly of outer membrane proteins. Recognizes specific patterns of aromatic residues and the orientation of their side chains, which are found more frequently in integral outer membrane proteins. May act in both early periplasmic and late outer membrane-associated steps of protein maturation.</text>
</comment>
<dbReference type="InterPro" id="IPR000297">
    <property type="entry name" value="PPIase_PpiC"/>
</dbReference>
<evidence type="ECO:0000256" key="6">
    <source>
        <dbReference type="ARBA" id="ARBA00023235"/>
    </source>
</evidence>
<evidence type="ECO:0000256" key="3">
    <source>
        <dbReference type="ARBA" id="ARBA00022764"/>
    </source>
</evidence>
<feature type="chain" id="PRO_5044939216" description="Chaperone SurA" evidence="7">
    <location>
        <begin position="23"/>
        <end position="450"/>
    </location>
</feature>
<dbReference type="PANTHER" id="PTHR47637">
    <property type="entry name" value="CHAPERONE SURA"/>
    <property type="match status" value="1"/>
</dbReference>
<feature type="signal peptide" evidence="7">
    <location>
        <begin position="1"/>
        <end position="22"/>
    </location>
</feature>
<keyword evidence="3 7" id="KW-0574">Periplasm</keyword>
<proteinExistence type="inferred from homology"/>
<evidence type="ECO:0000256" key="2">
    <source>
        <dbReference type="ARBA" id="ARBA00022737"/>
    </source>
</evidence>